<accession>A0AAX6GWC5</accession>
<evidence type="ECO:0000313" key="2">
    <source>
        <dbReference type="Proteomes" id="UP001140949"/>
    </source>
</evidence>
<gene>
    <name evidence="1" type="ORF">M6B38_341700</name>
</gene>
<comment type="caution">
    <text evidence="1">The sequence shown here is derived from an EMBL/GenBank/DDBJ whole genome shotgun (WGS) entry which is preliminary data.</text>
</comment>
<name>A0AAX6GWC5_IRIPA</name>
<dbReference type="EMBL" id="JANAVB010015417">
    <property type="protein sequence ID" value="KAJ6833080.1"/>
    <property type="molecule type" value="Genomic_DNA"/>
</dbReference>
<reference evidence="1" key="2">
    <citation type="submission" date="2023-04" db="EMBL/GenBank/DDBJ databases">
        <authorList>
            <person name="Bruccoleri R.E."/>
            <person name="Oakeley E.J."/>
            <person name="Faust A.-M."/>
            <person name="Dessus-Babus S."/>
            <person name="Altorfer M."/>
            <person name="Burckhardt D."/>
            <person name="Oertli M."/>
            <person name="Naumann U."/>
            <person name="Petersen F."/>
            <person name="Wong J."/>
        </authorList>
    </citation>
    <scope>NUCLEOTIDE SEQUENCE</scope>
    <source>
        <strain evidence="1">GSM-AAB239-AS_SAM_17_03QT</strain>
        <tissue evidence="1">Leaf</tissue>
    </source>
</reference>
<sequence length="99" mass="11107">MSDSVESCLYSRSVFSAQDWSGYGEIGMFVSVRVQHWLCQTLGLYVRGSWYRGFSVGAREEQLMLDYSRATKPRQVCLLILYHLGSEPGDGGVSISGWT</sequence>
<reference evidence="1" key="1">
    <citation type="journal article" date="2023" name="GigaByte">
        <title>Genome assembly of the bearded iris, Iris pallida Lam.</title>
        <authorList>
            <person name="Bruccoleri R.E."/>
            <person name="Oakeley E.J."/>
            <person name="Faust A.M.E."/>
            <person name="Altorfer M."/>
            <person name="Dessus-Babus S."/>
            <person name="Burckhardt D."/>
            <person name="Oertli M."/>
            <person name="Naumann U."/>
            <person name="Petersen F."/>
            <person name="Wong J."/>
        </authorList>
    </citation>
    <scope>NUCLEOTIDE SEQUENCE</scope>
    <source>
        <strain evidence="1">GSM-AAB239-AS_SAM_17_03QT</strain>
    </source>
</reference>
<organism evidence="1 2">
    <name type="scientific">Iris pallida</name>
    <name type="common">Sweet iris</name>
    <dbReference type="NCBI Taxonomy" id="29817"/>
    <lineage>
        <taxon>Eukaryota</taxon>
        <taxon>Viridiplantae</taxon>
        <taxon>Streptophyta</taxon>
        <taxon>Embryophyta</taxon>
        <taxon>Tracheophyta</taxon>
        <taxon>Spermatophyta</taxon>
        <taxon>Magnoliopsida</taxon>
        <taxon>Liliopsida</taxon>
        <taxon>Asparagales</taxon>
        <taxon>Iridaceae</taxon>
        <taxon>Iridoideae</taxon>
        <taxon>Irideae</taxon>
        <taxon>Iris</taxon>
    </lineage>
</organism>
<protein>
    <submittedName>
        <fullName evidence="1">Uncharacterized protein</fullName>
    </submittedName>
</protein>
<dbReference type="Proteomes" id="UP001140949">
    <property type="component" value="Unassembled WGS sequence"/>
</dbReference>
<keyword evidence="2" id="KW-1185">Reference proteome</keyword>
<proteinExistence type="predicted"/>
<evidence type="ECO:0000313" key="1">
    <source>
        <dbReference type="EMBL" id="KAJ6833080.1"/>
    </source>
</evidence>
<dbReference type="AlphaFoldDB" id="A0AAX6GWC5"/>